<protein>
    <submittedName>
        <fullName evidence="1">Uncharacterized protein</fullName>
    </submittedName>
</protein>
<organism evidence="1 2">
    <name type="scientific">Mycena albidolilacea</name>
    <dbReference type="NCBI Taxonomy" id="1033008"/>
    <lineage>
        <taxon>Eukaryota</taxon>
        <taxon>Fungi</taxon>
        <taxon>Dikarya</taxon>
        <taxon>Basidiomycota</taxon>
        <taxon>Agaricomycotina</taxon>
        <taxon>Agaricomycetes</taxon>
        <taxon>Agaricomycetidae</taxon>
        <taxon>Agaricales</taxon>
        <taxon>Marasmiineae</taxon>
        <taxon>Mycenaceae</taxon>
        <taxon>Mycena</taxon>
    </lineage>
</organism>
<dbReference type="AlphaFoldDB" id="A0AAD6ZM40"/>
<dbReference type="Proteomes" id="UP001218218">
    <property type="component" value="Unassembled WGS sequence"/>
</dbReference>
<proteinExistence type="predicted"/>
<keyword evidence="2" id="KW-1185">Reference proteome</keyword>
<evidence type="ECO:0000313" key="2">
    <source>
        <dbReference type="Proteomes" id="UP001218218"/>
    </source>
</evidence>
<reference evidence="1" key="1">
    <citation type="submission" date="2023-03" db="EMBL/GenBank/DDBJ databases">
        <title>Massive genome expansion in bonnet fungi (Mycena s.s.) driven by repeated elements and novel gene families across ecological guilds.</title>
        <authorList>
            <consortium name="Lawrence Berkeley National Laboratory"/>
            <person name="Harder C.B."/>
            <person name="Miyauchi S."/>
            <person name="Viragh M."/>
            <person name="Kuo A."/>
            <person name="Thoen E."/>
            <person name="Andreopoulos B."/>
            <person name="Lu D."/>
            <person name="Skrede I."/>
            <person name="Drula E."/>
            <person name="Henrissat B."/>
            <person name="Morin E."/>
            <person name="Kohler A."/>
            <person name="Barry K."/>
            <person name="LaButti K."/>
            <person name="Morin E."/>
            <person name="Salamov A."/>
            <person name="Lipzen A."/>
            <person name="Mereny Z."/>
            <person name="Hegedus B."/>
            <person name="Baldrian P."/>
            <person name="Stursova M."/>
            <person name="Weitz H."/>
            <person name="Taylor A."/>
            <person name="Grigoriev I.V."/>
            <person name="Nagy L.G."/>
            <person name="Martin F."/>
            <person name="Kauserud H."/>
        </authorList>
    </citation>
    <scope>NUCLEOTIDE SEQUENCE</scope>
    <source>
        <strain evidence="1">CBHHK002</strain>
    </source>
</reference>
<comment type="caution">
    <text evidence="1">The sequence shown here is derived from an EMBL/GenBank/DDBJ whole genome shotgun (WGS) entry which is preliminary data.</text>
</comment>
<gene>
    <name evidence="1" type="ORF">DFH08DRAFT_816229</name>
</gene>
<evidence type="ECO:0000313" key="1">
    <source>
        <dbReference type="EMBL" id="KAJ7328070.1"/>
    </source>
</evidence>
<dbReference type="EMBL" id="JARIHO010000040">
    <property type="protein sequence ID" value="KAJ7328070.1"/>
    <property type="molecule type" value="Genomic_DNA"/>
</dbReference>
<accession>A0AAD6ZM40</accession>
<name>A0AAD6ZM40_9AGAR</name>
<sequence>MDDDNAQPPVRTLDRSARQWGFREWGFRWDKASAASTSCAEPSISTPSPAGYSQAKRDVLQLPPAVVARFDLERGAHVVHSGGCFPAIRGGPLPFGWRFAQKCCVLEMHAIFTSKPGAGRCAHYITRRGAAAPNYVLEYMYCILALEQATSIISVFNCSLRVGYMIITSTVKPEMDSELPS</sequence>